<dbReference type="PANTHER" id="PTHR30349:SF64">
    <property type="entry name" value="PROPHAGE INTEGRASE INTD-RELATED"/>
    <property type="match status" value="1"/>
</dbReference>
<feature type="domain" description="Tyr recombinase" evidence="5">
    <location>
        <begin position="187"/>
        <end position="383"/>
    </location>
</feature>
<proteinExistence type="inferred from homology"/>
<evidence type="ECO:0000256" key="4">
    <source>
        <dbReference type="ARBA" id="ARBA00023172"/>
    </source>
</evidence>
<protein>
    <submittedName>
        <fullName evidence="6">Site-specific integrase</fullName>
    </submittedName>
</protein>
<dbReference type="RefSeq" id="WP_109991295.1">
    <property type="nucleotide sequence ID" value="NZ_CP028160.1"/>
</dbReference>
<dbReference type="GeneID" id="89634235"/>
<dbReference type="InterPro" id="IPR013762">
    <property type="entry name" value="Integrase-like_cat_sf"/>
</dbReference>
<dbReference type="InterPro" id="IPR002104">
    <property type="entry name" value="Integrase_catalytic"/>
</dbReference>
<dbReference type="GO" id="GO:0003677">
    <property type="term" value="F:DNA binding"/>
    <property type="evidence" value="ECO:0007669"/>
    <property type="project" value="UniProtKB-KW"/>
</dbReference>
<dbReference type="CDD" id="cd01189">
    <property type="entry name" value="INT_ICEBs1_C_like"/>
    <property type="match status" value="1"/>
</dbReference>
<accession>A0A2Z3KGL1</accession>
<dbReference type="EMBL" id="CP028160">
    <property type="protein sequence ID" value="AWN66608.1"/>
    <property type="molecule type" value="Genomic_DNA"/>
</dbReference>
<dbReference type="GO" id="GO:0006310">
    <property type="term" value="P:DNA recombination"/>
    <property type="evidence" value="ECO:0007669"/>
    <property type="project" value="UniProtKB-KW"/>
</dbReference>
<dbReference type="Gene3D" id="1.10.443.10">
    <property type="entry name" value="Intergrase catalytic core"/>
    <property type="match status" value="1"/>
</dbReference>
<dbReference type="PANTHER" id="PTHR30349">
    <property type="entry name" value="PHAGE INTEGRASE-RELATED"/>
    <property type="match status" value="1"/>
</dbReference>
<dbReference type="Pfam" id="PF14659">
    <property type="entry name" value="Phage_int_SAM_3"/>
    <property type="match status" value="1"/>
</dbReference>
<sequence length="392" mass="44623">MKINKIEKKDGTFVYRTNVYLGVDSLTGKQVRTTATGKTRKMCEMKANQAINNFIKNGSTVARKKVDFDNFNSLAESWFDNYKLTVKLHSIRATQNFLKVYILPALGSYKLNKISSIMLQEIVNVWARNANTAKIVNGKREKGKCKDYKLILNTIKRIFDYALQLGIVDTNPATKVIPPKLKNRTVKTIKYFDNNELKRFLNYLNTLELTVNNQLNITLYNFLLATGLRVGEALALNWSDIDFINNTVQVSKTLLQNGTLQNTPKTRESNRLISLDPHTLSLLKKLKLRQSKSVLSLVDARVFSCFGISYSYTNEKLILKKHFKNAGVPDIGFHGFRHTHASLLMNNDVNPKEIQARLGHADYSITMNTYSHLSESKEKDTAEKFGEILKAL</sequence>
<evidence type="ECO:0000256" key="1">
    <source>
        <dbReference type="ARBA" id="ARBA00008857"/>
    </source>
</evidence>
<evidence type="ECO:0000259" key="5">
    <source>
        <dbReference type="PROSITE" id="PS51898"/>
    </source>
</evidence>
<gene>
    <name evidence="6" type="ORF">LL14B4_10635</name>
</gene>
<dbReference type="InterPro" id="IPR050090">
    <property type="entry name" value="Tyrosine_recombinase_XerCD"/>
</dbReference>
<keyword evidence="4" id="KW-0233">DNA recombination</keyword>
<dbReference type="InterPro" id="IPR011010">
    <property type="entry name" value="DNA_brk_join_enz"/>
</dbReference>
<evidence type="ECO:0000256" key="3">
    <source>
        <dbReference type="ARBA" id="ARBA00023125"/>
    </source>
</evidence>
<dbReference type="GO" id="GO:0015074">
    <property type="term" value="P:DNA integration"/>
    <property type="evidence" value="ECO:0007669"/>
    <property type="project" value="UniProtKB-KW"/>
</dbReference>
<dbReference type="AlphaFoldDB" id="A0A2Z3KGL1"/>
<evidence type="ECO:0000313" key="6">
    <source>
        <dbReference type="EMBL" id="AWN66608.1"/>
    </source>
</evidence>
<dbReference type="InterPro" id="IPR010998">
    <property type="entry name" value="Integrase_recombinase_N"/>
</dbReference>
<name>A0A2Z3KGL1_LACLL</name>
<dbReference type="InterPro" id="IPR004107">
    <property type="entry name" value="Integrase_SAM-like_N"/>
</dbReference>
<evidence type="ECO:0000313" key="7">
    <source>
        <dbReference type="Proteomes" id="UP000245919"/>
    </source>
</evidence>
<comment type="similarity">
    <text evidence="1">Belongs to the 'phage' integrase family.</text>
</comment>
<organism evidence="6 7">
    <name type="scientific">Lactococcus lactis subsp. lactis</name>
    <name type="common">Streptococcus lactis</name>
    <dbReference type="NCBI Taxonomy" id="1360"/>
    <lineage>
        <taxon>Bacteria</taxon>
        <taxon>Bacillati</taxon>
        <taxon>Bacillota</taxon>
        <taxon>Bacilli</taxon>
        <taxon>Lactobacillales</taxon>
        <taxon>Streptococcaceae</taxon>
        <taxon>Lactococcus</taxon>
    </lineage>
</organism>
<dbReference type="Pfam" id="PF00589">
    <property type="entry name" value="Phage_integrase"/>
    <property type="match status" value="1"/>
</dbReference>
<keyword evidence="3" id="KW-0238">DNA-binding</keyword>
<reference evidence="6 7" key="1">
    <citation type="submission" date="2018-03" db="EMBL/GenBank/DDBJ databases">
        <title>Genome sequence of Lactococcus lactis strain 14B4 from almond drupe.</title>
        <authorList>
            <person name="Tran T.D."/>
            <person name="McGarvey J.A."/>
            <person name="Huynh S."/>
            <person name="Parker C.T."/>
        </authorList>
    </citation>
    <scope>NUCLEOTIDE SEQUENCE [LARGE SCALE GENOMIC DNA]</scope>
    <source>
        <strain evidence="6 7">14B4</strain>
    </source>
</reference>
<dbReference type="Gene3D" id="1.10.150.130">
    <property type="match status" value="1"/>
</dbReference>
<evidence type="ECO:0000256" key="2">
    <source>
        <dbReference type="ARBA" id="ARBA00022908"/>
    </source>
</evidence>
<dbReference type="SUPFAM" id="SSF56349">
    <property type="entry name" value="DNA breaking-rejoining enzymes"/>
    <property type="match status" value="1"/>
</dbReference>
<dbReference type="Proteomes" id="UP000245919">
    <property type="component" value="Chromosome"/>
</dbReference>
<keyword evidence="2" id="KW-0229">DNA integration</keyword>
<dbReference type="PROSITE" id="PS51898">
    <property type="entry name" value="TYR_RECOMBINASE"/>
    <property type="match status" value="1"/>
</dbReference>